<dbReference type="Gene3D" id="2.40.50.180">
    <property type="entry name" value="CheA-289, Domain 4"/>
    <property type="match status" value="1"/>
</dbReference>
<name>A0ABT5MHF0_9BURK</name>
<dbReference type="SUPFAM" id="SSF50341">
    <property type="entry name" value="CheW-like"/>
    <property type="match status" value="3"/>
</dbReference>
<dbReference type="Proteomes" id="UP001528672">
    <property type="component" value="Unassembled WGS sequence"/>
</dbReference>
<reference evidence="3 4" key="1">
    <citation type="submission" date="2023-02" db="EMBL/GenBank/DDBJ databases">
        <title>Bacterial whole genome sequence for Curvibacter sp. HBC28.</title>
        <authorList>
            <person name="Le V."/>
            <person name="Ko S.-R."/>
            <person name="Ahn C.-Y."/>
            <person name="Oh H.-M."/>
        </authorList>
    </citation>
    <scope>NUCLEOTIDE SEQUENCE [LARGE SCALE GENOMIC DNA]</scope>
    <source>
        <strain evidence="3 4">HBC28</strain>
    </source>
</reference>
<evidence type="ECO:0000313" key="4">
    <source>
        <dbReference type="Proteomes" id="UP001528672"/>
    </source>
</evidence>
<accession>A0ABT5MHF0</accession>
<gene>
    <name evidence="3" type="ORF">PSQ39_15335</name>
</gene>
<dbReference type="RefSeq" id="WP_273927700.1">
    <property type="nucleotide sequence ID" value="NZ_JAQSIO010000005.1"/>
</dbReference>
<dbReference type="PANTHER" id="PTHR22617:SF23">
    <property type="entry name" value="CHEMOTAXIS PROTEIN CHEW"/>
    <property type="match status" value="1"/>
</dbReference>
<dbReference type="InterPro" id="IPR039315">
    <property type="entry name" value="CheW"/>
</dbReference>
<dbReference type="EMBL" id="JAQSIO010000005">
    <property type="protein sequence ID" value="MDD0816009.1"/>
    <property type="molecule type" value="Genomic_DNA"/>
</dbReference>
<feature type="domain" description="CheW-like" evidence="2">
    <location>
        <begin position="191"/>
        <end position="327"/>
    </location>
</feature>
<organism evidence="3 4">
    <name type="scientific">Curvibacter microcysteis</name>
    <dbReference type="NCBI Taxonomy" id="3026419"/>
    <lineage>
        <taxon>Bacteria</taxon>
        <taxon>Pseudomonadati</taxon>
        <taxon>Pseudomonadota</taxon>
        <taxon>Betaproteobacteria</taxon>
        <taxon>Burkholderiales</taxon>
        <taxon>Comamonadaceae</taxon>
        <taxon>Curvibacter</taxon>
    </lineage>
</organism>
<dbReference type="InterPro" id="IPR002545">
    <property type="entry name" value="CheW-lke_dom"/>
</dbReference>
<feature type="domain" description="CheW-like" evidence="2">
    <location>
        <begin position="20"/>
        <end position="163"/>
    </location>
</feature>
<proteinExistence type="predicted"/>
<dbReference type="InterPro" id="IPR036061">
    <property type="entry name" value="CheW-like_dom_sf"/>
</dbReference>
<evidence type="ECO:0000259" key="2">
    <source>
        <dbReference type="PROSITE" id="PS50851"/>
    </source>
</evidence>
<protein>
    <submittedName>
        <fullName evidence="3">Chemotaxis protein CheW</fullName>
    </submittedName>
</protein>
<dbReference type="PROSITE" id="PS50851">
    <property type="entry name" value="CHEW"/>
    <property type="match status" value="2"/>
</dbReference>
<evidence type="ECO:0000256" key="1">
    <source>
        <dbReference type="SAM" id="MobiDB-lite"/>
    </source>
</evidence>
<sequence length="488" mass="52711">MNTPLERSSRAAAPSPSSPWRELALVQLGELCVAIPIDQVRQAWPRPASLQPLPRRDHALLGVMQLEGQSLPVVDLARWVDIPPAPASQAGAERILVLQCGERQVGLLVQGVQGVRRVPTAAVQRLSHTPAPEEVFDALVQIEGLPQGAQLLEVSRLMDLAQVWHQAEAPAQGHAGAADLNSGDAAPAARAQRYAVLRLGQRLLGFPAVTLGELRPRPVLQPFGHSPHTGIAQWRGRHLPVLDLGTAWPPEGPRDSPPWLLVLCHGELAVGVLLHELRDMVSLRPADRHAAPQALAELGYVQGLAQDANGDPIFLIDVAALIAVHPESQISRLPVQTSERAPAGASGQHASSRTNEQPYLVFEAGALLCTPVSGVQEILALRPEQVPAPGQTPAPFAWRGQWLDLIDLPGRLRPRHRAARAPSHVLVVQQAQRCQGFLIEEVRSIVPTGRAPLSQLNLGQDQPVEFLTLGAPPEQRSARRIDLRQEAV</sequence>
<keyword evidence="4" id="KW-1185">Reference proteome</keyword>
<feature type="region of interest" description="Disordered" evidence="1">
    <location>
        <begin position="333"/>
        <end position="352"/>
    </location>
</feature>
<dbReference type="Gene3D" id="2.30.30.40">
    <property type="entry name" value="SH3 Domains"/>
    <property type="match status" value="1"/>
</dbReference>
<dbReference type="Pfam" id="PF01584">
    <property type="entry name" value="CheW"/>
    <property type="match status" value="3"/>
</dbReference>
<evidence type="ECO:0000313" key="3">
    <source>
        <dbReference type="EMBL" id="MDD0816009.1"/>
    </source>
</evidence>
<dbReference type="SMART" id="SM00260">
    <property type="entry name" value="CheW"/>
    <property type="match status" value="2"/>
</dbReference>
<dbReference type="PANTHER" id="PTHR22617">
    <property type="entry name" value="CHEMOTAXIS SENSOR HISTIDINE KINASE-RELATED"/>
    <property type="match status" value="1"/>
</dbReference>
<dbReference type="CDD" id="cd00588">
    <property type="entry name" value="CheW_like"/>
    <property type="match status" value="1"/>
</dbReference>
<comment type="caution">
    <text evidence="3">The sequence shown here is derived from an EMBL/GenBank/DDBJ whole genome shotgun (WGS) entry which is preliminary data.</text>
</comment>